<keyword evidence="8" id="KW-0460">Magnesium</keyword>
<proteinExistence type="predicted"/>
<comment type="cofactor">
    <cofactor evidence="1">
        <name>Mg(2+)</name>
        <dbReference type="ChEBI" id="CHEBI:18420"/>
    </cofactor>
</comment>
<dbReference type="EMBL" id="BAAAYX010000009">
    <property type="protein sequence ID" value="GAA3706139.1"/>
    <property type="molecule type" value="Genomic_DNA"/>
</dbReference>
<keyword evidence="4" id="KW-0285">Flavoprotein</keyword>
<evidence type="ECO:0000313" key="11">
    <source>
        <dbReference type="EMBL" id="GAA3706139.1"/>
    </source>
</evidence>
<evidence type="ECO:0000256" key="1">
    <source>
        <dbReference type="ARBA" id="ARBA00001946"/>
    </source>
</evidence>
<organism evidence="11 12">
    <name type="scientific">Microlunatus aurantiacus</name>
    <dbReference type="NCBI Taxonomy" id="446786"/>
    <lineage>
        <taxon>Bacteria</taxon>
        <taxon>Bacillati</taxon>
        <taxon>Actinomycetota</taxon>
        <taxon>Actinomycetes</taxon>
        <taxon>Propionibacteriales</taxon>
        <taxon>Propionibacteriaceae</taxon>
        <taxon>Microlunatus</taxon>
    </lineage>
</organism>
<gene>
    <name evidence="11" type="ORF">GCM10022204_24780</name>
</gene>
<dbReference type="Gene3D" id="3.10.520.10">
    <property type="entry name" value="ApbE-like domains"/>
    <property type="match status" value="2"/>
</dbReference>
<comment type="catalytic activity">
    <reaction evidence="10">
        <text>L-threonyl-[protein] + FAD = FMN-L-threonyl-[protein] + AMP + H(+)</text>
        <dbReference type="Rhea" id="RHEA:36847"/>
        <dbReference type="Rhea" id="RHEA-COMP:11060"/>
        <dbReference type="Rhea" id="RHEA-COMP:11061"/>
        <dbReference type="ChEBI" id="CHEBI:15378"/>
        <dbReference type="ChEBI" id="CHEBI:30013"/>
        <dbReference type="ChEBI" id="CHEBI:57692"/>
        <dbReference type="ChEBI" id="CHEBI:74257"/>
        <dbReference type="ChEBI" id="CHEBI:456215"/>
        <dbReference type="EC" id="2.7.1.180"/>
    </reaction>
</comment>
<evidence type="ECO:0000256" key="6">
    <source>
        <dbReference type="ARBA" id="ARBA00022723"/>
    </source>
</evidence>
<sequence length="269" mass="28686">MTATARDRHEPVASPPVRRRVVQLMGMPISLALRGRHADTAQGERAWDEVVAELDWVDRVFSTYRDDSVISRLGRGEIDLADCPPEVREVLALGQQAEEQSGGAFSVRLPRSGGGAVDGRRLDPSGVVKGWAVQRASRRLTALDDTDVCLSAGGDLVCRVADPRRPSWQIGIEHPLDPTRLIATVPVRRGAVATSGTARRGTHLYDARTGRPVEGVASVTVIGPDLTWADIDATAAFAQGAGAADWLRGRVGRTGLVVWADGSTTTVSG</sequence>
<evidence type="ECO:0000256" key="3">
    <source>
        <dbReference type="ARBA" id="ARBA00016337"/>
    </source>
</evidence>
<accession>A0ABP7DKK3</accession>
<dbReference type="InterPro" id="IPR003374">
    <property type="entry name" value="ApbE-like_sf"/>
</dbReference>
<evidence type="ECO:0000256" key="4">
    <source>
        <dbReference type="ARBA" id="ARBA00022630"/>
    </source>
</evidence>
<dbReference type="RefSeq" id="WP_344812674.1">
    <property type="nucleotide sequence ID" value="NZ_BAAAYX010000009.1"/>
</dbReference>
<dbReference type="SUPFAM" id="SSF143631">
    <property type="entry name" value="ApbE-like"/>
    <property type="match status" value="1"/>
</dbReference>
<dbReference type="GO" id="GO:0016740">
    <property type="term" value="F:transferase activity"/>
    <property type="evidence" value="ECO:0007669"/>
    <property type="project" value="UniProtKB-KW"/>
</dbReference>
<keyword evidence="7" id="KW-0274">FAD</keyword>
<evidence type="ECO:0000313" key="12">
    <source>
        <dbReference type="Proteomes" id="UP001500051"/>
    </source>
</evidence>
<evidence type="ECO:0000256" key="9">
    <source>
        <dbReference type="ARBA" id="ARBA00031306"/>
    </source>
</evidence>
<evidence type="ECO:0000256" key="2">
    <source>
        <dbReference type="ARBA" id="ARBA00011955"/>
    </source>
</evidence>
<protein>
    <recommendedName>
        <fullName evidence="3">FAD:protein FMN transferase</fullName>
        <ecNumber evidence="2">2.7.1.180</ecNumber>
    </recommendedName>
    <alternativeName>
        <fullName evidence="9">Flavin transferase</fullName>
    </alternativeName>
</protein>
<evidence type="ECO:0000256" key="8">
    <source>
        <dbReference type="ARBA" id="ARBA00022842"/>
    </source>
</evidence>
<dbReference type="PANTHER" id="PTHR30040">
    <property type="entry name" value="THIAMINE BIOSYNTHESIS LIPOPROTEIN APBE"/>
    <property type="match status" value="1"/>
</dbReference>
<dbReference type="Pfam" id="PF02424">
    <property type="entry name" value="ApbE"/>
    <property type="match status" value="2"/>
</dbReference>
<keyword evidence="5 11" id="KW-0808">Transferase</keyword>
<dbReference type="EC" id="2.7.1.180" evidence="2"/>
<name>A0ABP7DKK3_9ACTN</name>
<keyword evidence="12" id="KW-1185">Reference proteome</keyword>
<keyword evidence="6" id="KW-0479">Metal-binding</keyword>
<dbReference type="Proteomes" id="UP001500051">
    <property type="component" value="Unassembled WGS sequence"/>
</dbReference>
<evidence type="ECO:0000256" key="5">
    <source>
        <dbReference type="ARBA" id="ARBA00022679"/>
    </source>
</evidence>
<evidence type="ECO:0000256" key="7">
    <source>
        <dbReference type="ARBA" id="ARBA00022827"/>
    </source>
</evidence>
<comment type="caution">
    <text evidence="11">The sequence shown here is derived from an EMBL/GenBank/DDBJ whole genome shotgun (WGS) entry which is preliminary data.</text>
</comment>
<dbReference type="PANTHER" id="PTHR30040:SF2">
    <property type="entry name" value="FAD:PROTEIN FMN TRANSFERASE"/>
    <property type="match status" value="1"/>
</dbReference>
<reference evidence="12" key="1">
    <citation type="journal article" date="2019" name="Int. J. Syst. Evol. Microbiol.">
        <title>The Global Catalogue of Microorganisms (GCM) 10K type strain sequencing project: providing services to taxonomists for standard genome sequencing and annotation.</title>
        <authorList>
            <consortium name="The Broad Institute Genomics Platform"/>
            <consortium name="The Broad Institute Genome Sequencing Center for Infectious Disease"/>
            <person name="Wu L."/>
            <person name="Ma J."/>
        </authorList>
    </citation>
    <scope>NUCLEOTIDE SEQUENCE [LARGE SCALE GENOMIC DNA]</scope>
    <source>
        <strain evidence="12">JCM 16548</strain>
    </source>
</reference>
<dbReference type="InterPro" id="IPR024932">
    <property type="entry name" value="ApbE"/>
</dbReference>
<evidence type="ECO:0000256" key="10">
    <source>
        <dbReference type="ARBA" id="ARBA00048540"/>
    </source>
</evidence>